<evidence type="ECO:0000256" key="1">
    <source>
        <dbReference type="ARBA" id="ARBA00022553"/>
    </source>
</evidence>
<feature type="modified residue" description="4-aspartylphosphate" evidence="2">
    <location>
        <position position="49"/>
    </location>
</feature>
<evidence type="ECO:0000313" key="4">
    <source>
        <dbReference type="EMBL" id="QWV92787.1"/>
    </source>
</evidence>
<keyword evidence="5" id="KW-1185">Reference proteome</keyword>
<dbReference type="PANTHER" id="PTHR44591">
    <property type="entry name" value="STRESS RESPONSE REGULATOR PROTEIN 1"/>
    <property type="match status" value="1"/>
</dbReference>
<feature type="domain" description="Response regulatory" evidence="3">
    <location>
        <begin position="1"/>
        <end position="113"/>
    </location>
</feature>
<evidence type="ECO:0000256" key="2">
    <source>
        <dbReference type="PROSITE-ProRule" id="PRU00169"/>
    </source>
</evidence>
<dbReference type="InterPro" id="IPR001789">
    <property type="entry name" value="Sig_transdc_resp-reg_receiver"/>
</dbReference>
<organism evidence="4 5">
    <name type="scientific">Geomonas oryzisoli</name>
    <dbReference type="NCBI Taxonomy" id="2847992"/>
    <lineage>
        <taxon>Bacteria</taxon>
        <taxon>Pseudomonadati</taxon>
        <taxon>Thermodesulfobacteriota</taxon>
        <taxon>Desulfuromonadia</taxon>
        <taxon>Geobacterales</taxon>
        <taxon>Geobacteraceae</taxon>
        <taxon>Geomonas</taxon>
    </lineage>
</organism>
<dbReference type="CDD" id="cd00156">
    <property type="entry name" value="REC"/>
    <property type="match status" value="1"/>
</dbReference>
<proteinExistence type="predicted"/>
<dbReference type="Proteomes" id="UP000683557">
    <property type="component" value="Chromosome"/>
</dbReference>
<dbReference type="Pfam" id="PF00072">
    <property type="entry name" value="Response_reg"/>
    <property type="match status" value="1"/>
</dbReference>
<gene>
    <name evidence="4" type="ORF">KP004_16635</name>
</gene>
<dbReference type="EMBL" id="CP076723">
    <property type="protein sequence ID" value="QWV92787.1"/>
    <property type="molecule type" value="Genomic_DNA"/>
</dbReference>
<protein>
    <submittedName>
        <fullName evidence="4">Response regulator</fullName>
    </submittedName>
</protein>
<sequence>MLLVDDDQKYRRLVGSIIADSGFEVSQAGDAEEALAALADKRFTLMLTDLQMPGLDGLELAALAQRLDPDMEIVLVSAAVSTEVQARACRLAVPMVDKPGRVDEVLAVIASLR</sequence>
<dbReference type="SMART" id="SM00448">
    <property type="entry name" value="REC"/>
    <property type="match status" value="1"/>
</dbReference>
<name>A0ABX8J7V4_9BACT</name>
<evidence type="ECO:0000259" key="3">
    <source>
        <dbReference type="PROSITE" id="PS50110"/>
    </source>
</evidence>
<dbReference type="PROSITE" id="PS50110">
    <property type="entry name" value="RESPONSE_REGULATORY"/>
    <property type="match status" value="1"/>
</dbReference>
<reference evidence="4 5" key="1">
    <citation type="submission" date="2021-06" db="EMBL/GenBank/DDBJ databases">
        <title>Gemonas diversity in paddy soil.</title>
        <authorList>
            <person name="Liu G."/>
        </authorList>
    </citation>
    <scope>NUCLEOTIDE SEQUENCE [LARGE SCALE GENOMIC DNA]</scope>
    <source>
        <strain evidence="4 5">RG10</strain>
    </source>
</reference>
<evidence type="ECO:0000313" key="5">
    <source>
        <dbReference type="Proteomes" id="UP000683557"/>
    </source>
</evidence>
<keyword evidence="1 2" id="KW-0597">Phosphoprotein</keyword>
<accession>A0ABX8J7V4</accession>
<dbReference type="InterPro" id="IPR050595">
    <property type="entry name" value="Bact_response_regulator"/>
</dbReference>
<dbReference type="PANTHER" id="PTHR44591:SF3">
    <property type="entry name" value="RESPONSE REGULATORY DOMAIN-CONTAINING PROTEIN"/>
    <property type="match status" value="1"/>
</dbReference>
<dbReference type="RefSeq" id="WP_216799547.1">
    <property type="nucleotide sequence ID" value="NZ_CP076723.1"/>
</dbReference>